<comment type="similarity">
    <text evidence="1">Belongs to the membrane fusion protein (MFP) (TC 8.A.1) family.</text>
</comment>
<dbReference type="OrthoDB" id="7422354at2"/>
<dbReference type="NCBIfam" id="TIGR01730">
    <property type="entry name" value="RND_mfp"/>
    <property type="match status" value="1"/>
</dbReference>
<evidence type="ECO:0000313" key="7">
    <source>
        <dbReference type="Proteomes" id="UP000321562"/>
    </source>
</evidence>
<feature type="region of interest" description="Disordered" evidence="3">
    <location>
        <begin position="388"/>
        <end position="424"/>
    </location>
</feature>
<proteinExistence type="inferred from homology"/>
<dbReference type="Proteomes" id="UP000321562">
    <property type="component" value="Unassembled WGS sequence"/>
</dbReference>
<sequence length="424" mass="43378">MSMVFCRVVFCAFLSALAVLAPVGPLAAQEAGDPPADATTGGGALPVTVVPATVMPIEIRVPASGSLVARELALVYPQLAGDEITELLVEEGDRVTKGQVLARLSDLTVKAQLAQADAEAQRADAAVGQARSQIDSTEATLAQAAAALERTRQLQRGGSATRAALDEVVANEAAARAAAASARDGLAVAEAARAQANAALDLAKLNRDRTSVTSPVDGIVSERSARLGALGSAAGDPMFTIIADGTIEWQADVVETALNRLKVGDPVLASVAGMGEVPGVVRLLPAAVDPVTRLGEMRISLDQVVGLRSGLFASGWVIVDRHDGVAVPLTAVLEGDGAQIVQVVRDGIVETREIKAGAIWKGNREILTGLASGEQVIERAGAFFRDGDKVSPVTAEEPPAESTVSAKQGESAATPRAAMSGAGQ</sequence>
<feature type="domain" description="YknX-like barrel-sandwich hybrid" evidence="5">
    <location>
        <begin position="75"/>
        <end position="224"/>
    </location>
</feature>
<keyword evidence="2" id="KW-0175">Coiled coil</keyword>
<dbReference type="PANTHER" id="PTHR30469">
    <property type="entry name" value="MULTIDRUG RESISTANCE PROTEIN MDTA"/>
    <property type="match status" value="1"/>
</dbReference>
<evidence type="ECO:0000256" key="3">
    <source>
        <dbReference type="SAM" id="MobiDB-lite"/>
    </source>
</evidence>
<dbReference type="GO" id="GO:0015562">
    <property type="term" value="F:efflux transmembrane transporter activity"/>
    <property type="evidence" value="ECO:0007669"/>
    <property type="project" value="TreeGrafter"/>
</dbReference>
<dbReference type="InterPro" id="IPR006143">
    <property type="entry name" value="RND_pump_MFP"/>
</dbReference>
<protein>
    <submittedName>
        <fullName evidence="6">Efflux RND transporter periplasmic adaptor subunit</fullName>
    </submittedName>
</protein>
<dbReference type="EMBL" id="VOPL01000004">
    <property type="protein sequence ID" value="TXB68601.1"/>
    <property type="molecule type" value="Genomic_DNA"/>
</dbReference>
<dbReference type="RefSeq" id="WP_147098555.1">
    <property type="nucleotide sequence ID" value="NZ_JBHUFH010000012.1"/>
</dbReference>
<dbReference type="AlphaFoldDB" id="A0A5C6S446"/>
<dbReference type="Gene3D" id="2.40.50.100">
    <property type="match status" value="1"/>
</dbReference>
<dbReference type="PRINTS" id="PR01490">
    <property type="entry name" value="RTXTOXIND"/>
</dbReference>
<feature type="chain" id="PRO_5022784406" evidence="4">
    <location>
        <begin position="22"/>
        <end position="424"/>
    </location>
</feature>
<dbReference type="GO" id="GO:1990281">
    <property type="term" value="C:efflux pump complex"/>
    <property type="evidence" value="ECO:0007669"/>
    <property type="project" value="TreeGrafter"/>
</dbReference>
<keyword evidence="4" id="KW-0732">Signal</keyword>
<dbReference type="SUPFAM" id="SSF111369">
    <property type="entry name" value="HlyD-like secretion proteins"/>
    <property type="match status" value="2"/>
</dbReference>
<reference evidence="6 7" key="1">
    <citation type="submission" date="2019-08" db="EMBL/GenBank/DDBJ databases">
        <authorList>
            <person name="Ye J."/>
        </authorList>
    </citation>
    <scope>NUCLEOTIDE SEQUENCE [LARGE SCALE GENOMIC DNA]</scope>
    <source>
        <strain evidence="6 7">TK008</strain>
    </source>
</reference>
<evidence type="ECO:0000313" key="6">
    <source>
        <dbReference type="EMBL" id="TXB68601.1"/>
    </source>
</evidence>
<dbReference type="PANTHER" id="PTHR30469:SF15">
    <property type="entry name" value="HLYD FAMILY OF SECRETION PROTEINS"/>
    <property type="match status" value="1"/>
</dbReference>
<gene>
    <name evidence="6" type="ORF">FQV27_11475</name>
</gene>
<dbReference type="Gene3D" id="2.40.30.170">
    <property type="match status" value="1"/>
</dbReference>
<feature type="coiled-coil region" evidence="2">
    <location>
        <begin position="113"/>
        <end position="154"/>
    </location>
</feature>
<comment type="caution">
    <text evidence="6">The sequence shown here is derived from an EMBL/GenBank/DDBJ whole genome shotgun (WGS) entry which is preliminary data.</text>
</comment>
<keyword evidence="7" id="KW-1185">Reference proteome</keyword>
<dbReference type="Pfam" id="PF25984">
    <property type="entry name" value="BSH_YknX"/>
    <property type="match status" value="1"/>
</dbReference>
<evidence type="ECO:0000256" key="4">
    <source>
        <dbReference type="SAM" id="SignalP"/>
    </source>
</evidence>
<dbReference type="Gene3D" id="1.10.287.470">
    <property type="entry name" value="Helix hairpin bin"/>
    <property type="match status" value="1"/>
</dbReference>
<evidence type="ECO:0000256" key="1">
    <source>
        <dbReference type="ARBA" id="ARBA00009477"/>
    </source>
</evidence>
<dbReference type="Gene3D" id="2.40.420.20">
    <property type="match status" value="1"/>
</dbReference>
<evidence type="ECO:0000259" key="5">
    <source>
        <dbReference type="Pfam" id="PF25984"/>
    </source>
</evidence>
<feature type="signal peptide" evidence="4">
    <location>
        <begin position="1"/>
        <end position="21"/>
    </location>
</feature>
<evidence type="ECO:0000256" key="2">
    <source>
        <dbReference type="SAM" id="Coils"/>
    </source>
</evidence>
<name>A0A5C6S446_9RHOB</name>
<dbReference type="InterPro" id="IPR058639">
    <property type="entry name" value="BSH_YknX-like"/>
</dbReference>
<organism evidence="6 7">
    <name type="scientific">Paracoccus aurantiacus</name>
    <dbReference type="NCBI Taxonomy" id="2599412"/>
    <lineage>
        <taxon>Bacteria</taxon>
        <taxon>Pseudomonadati</taxon>
        <taxon>Pseudomonadota</taxon>
        <taxon>Alphaproteobacteria</taxon>
        <taxon>Rhodobacterales</taxon>
        <taxon>Paracoccaceae</taxon>
        <taxon>Paracoccus</taxon>
    </lineage>
</organism>
<accession>A0A5C6S446</accession>